<dbReference type="InterPro" id="IPR008949">
    <property type="entry name" value="Isoprenoid_synthase_dom_sf"/>
</dbReference>
<evidence type="ECO:0000313" key="4">
    <source>
        <dbReference type="EMBL" id="KAJ8509922.1"/>
    </source>
</evidence>
<accession>A0AAV8RMU8</accession>
<dbReference type="PANTHER" id="PTHR31480">
    <property type="entry name" value="BIFUNCTIONAL LYCOPENE CYCLASE/PHYTOENE SYNTHASE"/>
    <property type="match status" value="1"/>
</dbReference>
<dbReference type="GO" id="GO:0016117">
    <property type="term" value="P:carotenoid biosynthetic process"/>
    <property type="evidence" value="ECO:0007669"/>
    <property type="project" value="UniProtKB-KW"/>
</dbReference>
<proteinExistence type="predicted"/>
<evidence type="ECO:0000256" key="1">
    <source>
        <dbReference type="ARBA" id="ARBA00001805"/>
    </source>
</evidence>
<evidence type="ECO:0000256" key="3">
    <source>
        <dbReference type="ARBA" id="ARBA00022746"/>
    </source>
</evidence>
<keyword evidence="3" id="KW-0125">Carotenoid biosynthesis</keyword>
<gene>
    <name evidence="4" type="ORF">OPV22_000356</name>
</gene>
<dbReference type="EC" id="2.5.1.32" evidence="2"/>
<protein>
    <recommendedName>
        <fullName evidence="2">15-cis-phytoene synthase</fullName>
        <ecNumber evidence="2">2.5.1.32</ecNumber>
    </recommendedName>
</protein>
<comment type="caution">
    <text evidence="4">The sequence shown here is derived from an EMBL/GenBank/DDBJ whole genome shotgun (WGS) entry which is preliminary data.</text>
</comment>
<dbReference type="AlphaFoldDB" id="A0AAV8RMU8"/>
<sequence>MLIRSTLCVEFGPENSMGLRPPLSSLVTIAAAAADVAVPSEQKVYDVILKQSSLVKKKSALTTALDVKPDFAIPGSLSLLKEASDRCGEDCAEYAKTFYLDMGIAPESNATAESVYYRAALALGIANQLANILGDVGEDARGGRIYLPQDELARFGLSDDDIFTGKVWASLPSHLQILDEIDSRSALLRATQRS</sequence>
<comment type="catalytic activity">
    <reaction evidence="1">
        <text>2 (2E,6E,10E)-geranylgeranyl diphosphate = 15-cis-phytoene + 2 diphosphate</text>
        <dbReference type="Rhea" id="RHEA:34475"/>
        <dbReference type="ChEBI" id="CHEBI:27787"/>
        <dbReference type="ChEBI" id="CHEBI:33019"/>
        <dbReference type="ChEBI" id="CHEBI:58756"/>
        <dbReference type="EC" id="2.5.1.32"/>
    </reaction>
</comment>
<dbReference type="InterPro" id="IPR002060">
    <property type="entry name" value="Squ/phyt_synthse"/>
</dbReference>
<reference evidence="4 5" key="1">
    <citation type="submission" date="2022-12" db="EMBL/GenBank/DDBJ databases">
        <title>Chromosome-scale assembly of the Ensete ventricosum genome.</title>
        <authorList>
            <person name="Dussert Y."/>
            <person name="Stocks J."/>
            <person name="Wendawek A."/>
            <person name="Woldeyes F."/>
            <person name="Nichols R.A."/>
            <person name="Borrell J.S."/>
        </authorList>
    </citation>
    <scope>NUCLEOTIDE SEQUENCE [LARGE SCALE GENOMIC DNA]</scope>
    <source>
        <strain evidence="5">cv. Maze</strain>
        <tissue evidence="4">Seeds</tissue>
    </source>
</reference>
<dbReference type="Proteomes" id="UP001222027">
    <property type="component" value="Unassembled WGS sequence"/>
</dbReference>
<dbReference type="EMBL" id="JAQQAF010000001">
    <property type="protein sequence ID" value="KAJ8509922.1"/>
    <property type="molecule type" value="Genomic_DNA"/>
</dbReference>
<keyword evidence="5" id="KW-1185">Reference proteome</keyword>
<dbReference type="GO" id="GO:0046905">
    <property type="term" value="F:15-cis-phytoene synthase activity"/>
    <property type="evidence" value="ECO:0007669"/>
    <property type="project" value="UniProtKB-EC"/>
</dbReference>
<evidence type="ECO:0000256" key="2">
    <source>
        <dbReference type="ARBA" id="ARBA00012396"/>
    </source>
</evidence>
<dbReference type="SUPFAM" id="SSF48576">
    <property type="entry name" value="Terpenoid synthases"/>
    <property type="match status" value="1"/>
</dbReference>
<dbReference type="Pfam" id="PF00494">
    <property type="entry name" value="SQS_PSY"/>
    <property type="match status" value="1"/>
</dbReference>
<dbReference type="GO" id="GO:0010287">
    <property type="term" value="C:plastoglobule"/>
    <property type="evidence" value="ECO:0007669"/>
    <property type="project" value="UniProtKB-ARBA"/>
</dbReference>
<dbReference type="Gene3D" id="1.10.600.10">
    <property type="entry name" value="Farnesyl Diphosphate Synthase"/>
    <property type="match status" value="1"/>
</dbReference>
<organism evidence="4 5">
    <name type="scientific">Ensete ventricosum</name>
    <name type="common">Abyssinian banana</name>
    <name type="synonym">Musa ensete</name>
    <dbReference type="NCBI Taxonomy" id="4639"/>
    <lineage>
        <taxon>Eukaryota</taxon>
        <taxon>Viridiplantae</taxon>
        <taxon>Streptophyta</taxon>
        <taxon>Embryophyta</taxon>
        <taxon>Tracheophyta</taxon>
        <taxon>Spermatophyta</taxon>
        <taxon>Magnoliopsida</taxon>
        <taxon>Liliopsida</taxon>
        <taxon>Zingiberales</taxon>
        <taxon>Musaceae</taxon>
        <taxon>Ensete</taxon>
    </lineage>
</organism>
<name>A0AAV8RMU8_ENSVE</name>
<evidence type="ECO:0000313" key="5">
    <source>
        <dbReference type="Proteomes" id="UP001222027"/>
    </source>
</evidence>